<feature type="domain" description="RNA polymerase sigma-70 region 2" evidence="6">
    <location>
        <begin position="28"/>
        <end position="96"/>
    </location>
</feature>
<evidence type="ECO:0000256" key="4">
    <source>
        <dbReference type="ARBA" id="ARBA00023125"/>
    </source>
</evidence>
<dbReference type="GO" id="GO:0006352">
    <property type="term" value="P:DNA-templated transcription initiation"/>
    <property type="evidence" value="ECO:0007669"/>
    <property type="project" value="InterPro"/>
</dbReference>
<dbReference type="SUPFAM" id="SSF88659">
    <property type="entry name" value="Sigma3 and sigma4 domains of RNA polymerase sigma factors"/>
    <property type="match status" value="1"/>
</dbReference>
<dbReference type="InterPro" id="IPR039425">
    <property type="entry name" value="RNA_pol_sigma-70-like"/>
</dbReference>
<evidence type="ECO:0000259" key="6">
    <source>
        <dbReference type="Pfam" id="PF04542"/>
    </source>
</evidence>
<dbReference type="NCBIfam" id="TIGR02937">
    <property type="entry name" value="sigma70-ECF"/>
    <property type="match status" value="1"/>
</dbReference>
<sequence>MVYNPINTEQQLLAELAAGNRPAAERVYRQHHPTVVHWIINNGGSESDAEDIYQEAMVILYEKSQSEDFRLTCKIGTYLFAISKHLWYKRLQQMQRQPGYLPENTGSEEGRDWIYEDEIKVHEERESHYSQLNQALNQLGEPCASLLRAFYTQDKSMQQIASEFGYTNPDNAKTQKYKCLTRLRKLFYGVQSK</sequence>
<name>A0A2W2BEY2_9BACT</name>
<dbReference type="GO" id="GO:0003677">
    <property type="term" value="F:DNA binding"/>
    <property type="evidence" value="ECO:0007669"/>
    <property type="project" value="UniProtKB-KW"/>
</dbReference>
<accession>A0A2W2BEY2</accession>
<gene>
    <name evidence="7" type="ORF">DN068_14420</name>
</gene>
<dbReference type="OrthoDB" id="1099849at2"/>
<dbReference type="Gene3D" id="1.10.10.10">
    <property type="entry name" value="Winged helix-like DNA-binding domain superfamily/Winged helix DNA-binding domain"/>
    <property type="match status" value="1"/>
</dbReference>
<dbReference type="InterPro" id="IPR036388">
    <property type="entry name" value="WH-like_DNA-bd_sf"/>
</dbReference>
<reference evidence="7 8" key="1">
    <citation type="submission" date="2018-06" db="EMBL/GenBank/DDBJ databases">
        <title>Mucibacter soli gen. nov., sp. nov., a new member of the family Chitinophagaceae producing mucin.</title>
        <authorList>
            <person name="Kim M.-K."/>
            <person name="Park S."/>
            <person name="Kim T.-S."/>
            <person name="Joung Y."/>
            <person name="Han J.-H."/>
            <person name="Kim S.B."/>
        </authorList>
    </citation>
    <scope>NUCLEOTIDE SEQUENCE [LARGE SCALE GENOMIC DNA]</scope>
    <source>
        <strain evidence="7 8">R1-15</strain>
    </source>
</reference>
<evidence type="ECO:0000256" key="3">
    <source>
        <dbReference type="ARBA" id="ARBA00023082"/>
    </source>
</evidence>
<protein>
    <submittedName>
        <fullName evidence="7">Sigma-70 family RNA polymerase sigma factor</fullName>
    </submittedName>
</protein>
<evidence type="ECO:0000313" key="7">
    <source>
        <dbReference type="EMBL" id="PZF72126.1"/>
    </source>
</evidence>
<keyword evidence="3" id="KW-0731">Sigma factor</keyword>
<dbReference type="Proteomes" id="UP000248745">
    <property type="component" value="Unassembled WGS sequence"/>
</dbReference>
<dbReference type="InterPro" id="IPR014284">
    <property type="entry name" value="RNA_pol_sigma-70_dom"/>
</dbReference>
<dbReference type="GO" id="GO:0016987">
    <property type="term" value="F:sigma factor activity"/>
    <property type="evidence" value="ECO:0007669"/>
    <property type="project" value="UniProtKB-KW"/>
</dbReference>
<dbReference type="SUPFAM" id="SSF88946">
    <property type="entry name" value="Sigma2 domain of RNA polymerase sigma factors"/>
    <property type="match status" value="1"/>
</dbReference>
<dbReference type="PANTHER" id="PTHR43133:SF8">
    <property type="entry name" value="RNA POLYMERASE SIGMA FACTOR HI_1459-RELATED"/>
    <property type="match status" value="1"/>
</dbReference>
<dbReference type="EMBL" id="QKTW01000019">
    <property type="protein sequence ID" value="PZF72126.1"/>
    <property type="molecule type" value="Genomic_DNA"/>
</dbReference>
<comment type="caution">
    <text evidence="7">The sequence shown here is derived from an EMBL/GenBank/DDBJ whole genome shotgun (WGS) entry which is preliminary data.</text>
</comment>
<comment type="similarity">
    <text evidence="1">Belongs to the sigma-70 factor family. ECF subfamily.</text>
</comment>
<proteinExistence type="inferred from homology"/>
<keyword evidence="5" id="KW-0804">Transcription</keyword>
<keyword evidence="8" id="KW-1185">Reference proteome</keyword>
<organism evidence="7 8">
    <name type="scientific">Taibaiella soli</name>
    <dbReference type="NCBI Taxonomy" id="1649169"/>
    <lineage>
        <taxon>Bacteria</taxon>
        <taxon>Pseudomonadati</taxon>
        <taxon>Bacteroidota</taxon>
        <taxon>Chitinophagia</taxon>
        <taxon>Chitinophagales</taxon>
        <taxon>Chitinophagaceae</taxon>
        <taxon>Taibaiella</taxon>
    </lineage>
</organism>
<evidence type="ECO:0000256" key="2">
    <source>
        <dbReference type="ARBA" id="ARBA00023015"/>
    </source>
</evidence>
<evidence type="ECO:0000256" key="5">
    <source>
        <dbReference type="ARBA" id="ARBA00023163"/>
    </source>
</evidence>
<dbReference type="InterPro" id="IPR013325">
    <property type="entry name" value="RNA_pol_sigma_r2"/>
</dbReference>
<dbReference type="InterPro" id="IPR007627">
    <property type="entry name" value="RNA_pol_sigma70_r2"/>
</dbReference>
<dbReference type="Pfam" id="PF04542">
    <property type="entry name" value="Sigma70_r2"/>
    <property type="match status" value="1"/>
</dbReference>
<dbReference type="InterPro" id="IPR013324">
    <property type="entry name" value="RNA_pol_sigma_r3/r4-like"/>
</dbReference>
<evidence type="ECO:0000313" key="8">
    <source>
        <dbReference type="Proteomes" id="UP000248745"/>
    </source>
</evidence>
<dbReference type="AlphaFoldDB" id="A0A2W2BEY2"/>
<keyword evidence="4" id="KW-0238">DNA-binding</keyword>
<dbReference type="PANTHER" id="PTHR43133">
    <property type="entry name" value="RNA POLYMERASE ECF-TYPE SIGMA FACTO"/>
    <property type="match status" value="1"/>
</dbReference>
<dbReference type="Gene3D" id="1.10.1740.10">
    <property type="match status" value="1"/>
</dbReference>
<keyword evidence="2" id="KW-0805">Transcription regulation</keyword>
<evidence type="ECO:0000256" key="1">
    <source>
        <dbReference type="ARBA" id="ARBA00010641"/>
    </source>
</evidence>